<keyword evidence="2" id="KW-1185">Reference proteome</keyword>
<name>A0AAW1KHY3_POPJA</name>
<evidence type="ECO:0000313" key="2">
    <source>
        <dbReference type="Proteomes" id="UP001458880"/>
    </source>
</evidence>
<dbReference type="AlphaFoldDB" id="A0AAW1KHY3"/>
<protein>
    <submittedName>
        <fullName evidence="1">Uncharacterized protein</fullName>
    </submittedName>
</protein>
<gene>
    <name evidence="1" type="ORF">QE152_g23164</name>
</gene>
<comment type="caution">
    <text evidence="1">The sequence shown here is derived from an EMBL/GenBank/DDBJ whole genome shotgun (WGS) entry which is preliminary data.</text>
</comment>
<organism evidence="1 2">
    <name type="scientific">Popillia japonica</name>
    <name type="common">Japanese beetle</name>
    <dbReference type="NCBI Taxonomy" id="7064"/>
    <lineage>
        <taxon>Eukaryota</taxon>
        <taxon>Metazoa</taxon>
        <taxon>Ecdysozoa</taxon>
        <taxon>Arthropoda</taxon>
        <taxon>Hexapoda</taxon>
        <taxon>Insecta</taxon>
        <taxon>Pterygota</taxon>
        <taxon>Neoptera</taxon>
        <taxon>Endopterygota</taxon>
        <taxon>Coleoptera</taxon>
        <taxon>Polyphaga</taxon>
        <taxon>Scarabaeiformia</taxon>
        <taxon>Scarabaeidae</taxon>
        <taxon>Rutelinae</taxon>
        <taxon>Popillia</taxon>
    </lineage>
</organism>
<reference evidence="1 2" key="1">
    <citation type="journal article" date="2024" name="BMC Genomics">
        <title>De novo assembly and annotation of Popillia japonica's genome with initial clues to its potential as an invasive pest.</title>
        <authorList>
            <person name="Cucini C."/>
            <person name="Boschi S."/>
            <person name="Funari R."/>
            <person name="Cardaioli E."/>
            <person name="Iannotti N."/>
            <person name="Marturano G."/>
            <person name="Paoli F."/>
            <person name="Bruttini M."/>
            <person name="Carapelli A."/>
            <person name="Frati F."/>
            <person name="Nardi F."/>
        </authorList>
    </citation>
    <scope>NUCLEOTIDE SEQUENCE [LARGE SCALE GENOMIC DNA]</scope>
    <source>
        <strain evidence="1">DMR45628</strain>
    </source>
</reference>
<accession>A0AAW1KHY3</accession>
<dbReference type="Proteomes" id="UP001458880">
    <property type="component" value="Unassembled WGS sequence"/>
</dbReference>
<sequence>MMQYYHRLICILIKYIRIVSPQILMVVGIHFCYGATQSLIFVQDFARDGLNWKFVRRLAAVSGMAVLKLRVLIGTSNGCQKEEVKFLGLVLTSSLNWSRHVDNLRGTLASAIFSIRRLQQTATYEASRSAYFAMFESRATYGILLWGASSAMETIFRLQKEAVRALAGVPKRTTCRNLYPEHQILTLSKSQLTTNHLAIKLYNQLPAETKGMSKRSFHRAVKEFLMQQTFYSVEDYLTYKF</sequence>
<evidence type="ECO:0000313" key="1">
    <source>
        <dbReference type="EMBL" id="KAK9718561.1"/>
    </source>
</evidence>
<proteinExistence type="predicted"/>
<dbReference type="EMBL" id="JASPKY010000227">
    <property type="protein sequence ID" value="KAK9718561.1"/>
    <property type="molecule type" value="Genomic_DNA"/>
</dbReference>